<gene>
    <name evidence="7" type="ORF">TIFTF001_023440</name>
</gene>
<sequence>MENSRELHQAEAFIWSRTFNILDSMSLRCAIQLGIPDAIHNHGKPISLTQLIAVLPIHLTKTPFVERLMRVLVHRRFFGLAEEGYVLTDASKLLLKDNPLSLVPFVLGILDPFMIKPSQCLGTWLQNDDPTPFHTAYGTTFYEQVEHDKELARLFNDFMESESGPVVNVLTNKCHEDVFDGVETLVDVGGGTGSVTKAIAATFPNIECTCFDLPHVVADLQGSPNLKFVGGNMFDAVPQANAILLKSILHNWNDEQSLKILESCKEAITIKDNKKKGKVIIIDIVIGKNGFGDEDDDQNYKSIHTQLLYDMQMMVFFASKQRNEKEWSKLFFDAGFRSYKISPIFGLRSIIEVYP</sequence>
<evidence type="ECO:0000313" key="7">
    <source>
        <dbReference type="EMBL" id="GMN54313.1"/>
    </source>
</evidence>
<name>A0AA88AUL8_FICCA</name>
<evidence type="ECO:0000256" key="4">
    <source>
        <dbReference type="PIRSR" id="PIRSR005739-1"/>
    </source>
</evidence>
<evidence type="ECO:0000256" key="3">
    <source>
        <dbReference type="ARBA" id="ARBA00022691"/>
    </source>
</evidence>
<dbReference type="GO" id="GO:0046983">
    <property type="term" value="F:protein dimerization activity"/>
    <property type="evidence" value="ECO:0007669"/>
    <property type="project" value="InterPro"/>
</dbReference>
<dbReference type="AlphaFoldDB" id="A0AA88AUL8"/>
<evidence type="ECO:0000313" key="8">
    <source>
        <dbReference type="Proteomes" id="UP001187192"/>
    </source>
</evidence>
<protein>
    <recommendedName>
        <fullName evidence="9">O-methyltransferase</fullName>
    </recommendedName>
</protein>
<dbReference type="SUPFAM" id="SSF53335">
    <property type="entry name" value="S-adenosyl-L-methionine-dependent methyltransferases"/>
    <property type="match status" value="1"/>
</dbReference>
<dbReference type="InterPro" id="IPR036388">
    <property type="entry name" value="WH-like_DNA-bd_sf"/>
</dbReference>
<dbReference type="InterPro" id="IPR016461">
    <property type="entry name" value="COMT-like"/>
</dbReference>
<dbReference type="FunFam" id="3.40.50.150:FF:000057">
    <property type="entry name" value="O-methyltransferase ZRP4"/>
    <property type="match status" value="1"/>
</dbReference>
<dbReference type="InterPro" id="IPR001077">
    <property type="entry name" value="COMT_C"/>
</dbReference>
<evidence type="ECO:0000259" key="5">
    <source>
        <dbReference type="Pfam" id="PF00891"/>
    </source>
</evidence>
<evidence type="ECO:0008006" key="9">
    <source>
        <dbReference type="Google" id="ProtNLM"/>
    </source>
</evidence>
<comment type="caution">
    <text evidence="7">The sequence shown here is derived from an EMBL/GenBank/DDBJ whole genome shotgun (WGS) entry which is preliminary data.</text>
</comment>
<organism evidence="7 8">
    <name type="scientific">Ficus carica</name>
    <name type="common">Common fig</name>
    <dbReference type="NCBI Taxonomy" id="3494"/>
    <lineage>
        <taxon>Eukaryota</taxon>
        <taxon>Viridiplantae</taxon>
        <taxon>Streptophyta</taxon>
        <taxon>Embryophyta</taxon>
        <taxon>Tracheophyta</taxon>
        <taxon>Spermatophyta</taxon>
        <taxon>Magnoliopsida</taxon>
        <taxon>eudicotyledons</taxon>
        <taxon>Gunneridae</taxon>
        <taxon>Pentapetalae</taxon>
        <taxon>rosids</taxon>
        <taxon>fabids</taxon>
        <taxon>Rosales</taxon>
        <taxon>Moraceae</taxon>
        <taxon>Ficeae</taxon>
        <taxon>Ficus</taxon>
    </lineage>
</organism>
<dbReference type="InterPro" id="IPR012967">
    <property type="entry name" value="COMT_dimerisation"/>
</dbReference>
<dbReference type="GO" id="GO:0009717">
    <property type="term" value="P:isoflavonoid biosynthetic process"/>
    <property type="evidence" value="ECO:0007669"/>
    <property type="project" value="UniProtKB-ARBA"/>
</dbReference>
<keyword evidence="1" id="KW-0489">Methyltransferase</keyword>
<dbReference type="GO" id="GO:0008171">
    <property type="term" value="F:O-methyltransferase activity"/>
    <property type="evidence" value="ECO:0007669"/>
    <property type="project" value="InterPro"/>
</dbReference>
<evidence type="ECO:0000259" key="6">
    <source>
        <dbReference type="Pfam" id="PF08100"/>
    </source>
</evidence>
<dbReference type="GO" id="GO:0032259">
    <property type="term" value="P:methylation"/>
    <property type="evidence" value="ECO:0007669"/>
    <property type="project" value="UniProtKB-KW"/>
</dbReference>
<accession>A0AA88AUL8</accession>
<reference evidence="7" key="1">
    <citation type="submission" date="2023-07" db="EMBL/GenBank/DDBJ databases">
        <title>draft genome sequence of fig (Ficus carica).</title>
        <authorList>
            <person name="Takahashi T."/>
            <person name="Nishimura K."/>
        </authorList>
    </citation>
    <scope>NUCLEOTIDE SEQUENCE</scope>
</reference>
<proteinExistence type="predicted"/>
<keyword evidence="2" id="KW-0808">Transferase</keyword>
<dbReference type="GO" id="GO:0008757">
    <property type="term" value="F:S-adenosylmethionine-dependent methyltransferase activity"/>
    <property type="evidence" value="ECO:0007669"/>
    <property type="project" value="UniProtKB-ARBA"/>
</dbReference>
<dbReference type="InterPro" id="IPR029063">
    <property type="entry name" value="SAM-dependent_MTases_sf"/>
</dbReference>
<dbReference type="Gene3D" id="3.40.50.150">
    <property type="entry name" value="Vaccinia Virus protein VP39"/>
    <property type="match status" value="1"/>
</dbReference>
<dbReference type="EMBL" id="BTGU01000050">
    <property type="protein sequence ID" value="GMN54313.1"/>
    <property type="molecule type" value="Genomic_DNA"/>
</dbReference>
<dbReference type="Pfam" id="PF00891">
    <property type="entry name" value="Methyltransf_2"/>
    <property type="match status" value="1"/>
</dbReference>
<dbReference type="Pfam" id="PF08100">
    <property type="entry name" value="Dimerisation"/>
    <property type="match status" value="1"/>
</dbReference>
<evidence type="ECO:0000256" key="2">
    <source>
        <dbReference type="ARBA" id="ARBA00022679"/>
    </source>
</evidence>
<dbReference type="PANTHER" id="PTHR11746">
    <property type="entry name" value="O-METHYLTRANSFERASE"/>
    <property type="match status" value="1"/>
</dbReference>
<evidence type="ECO:0000256" key="1">
    <source>
        <dbReference type="ARBA" id="ARBA00022603"/>
    </source>
</evidence>
<feature type="domain" description="O-methyltransferase C-terminal" evidence="5">
    <location>
        <begin position="121"/>
        <end position="337"/>
    </location>
</feature>
<dbReference type="Gene3D" id="1.10.10.10">
    <property type="entry name" value="Winged helix-like DNA-binding domain superfamily/Winged helix DNA-binding domain"/>
    <property type="match status" value="1"/>
</dbReference>
<feature type="domain" description="O-methyltransferase dimerisation" evidence="6">
    <location>
        <begin position="19"/>
        <end position="97"/>
    </location>
</feature>
<dbReference type="Proteomes" id="UP001187192">
    <property type="component" value="Unassembled WGS sequence"/>
</dbReference>
<keyword evidence="8" id="KW-1185">Reference proteome</keyword>
<dbReference type="PIRSF" id="PIRSF005739">
    <property type="entry name" value="O-mtase"/>
    <property type="match status" value="1"/>
</dbReference>
<dbReference type="FunFam" id="1.10.10.10:FF:000213">
    <property type="entry name" value="Coniferyl alcohol 9-O-methyltransferase"/>
    <property type="match status" value="1"/>
</dbReference>
<dbReference type="PROSITE" id="PS51683">
    <property type="entry name" value="SAM_OMT_II"/>
    <property type="match status" value="1"/>
</dbReference>
<dbReference type="SUPFAM" id="SSF46785">
    <property type="entry name" value="Winged helix' DNA-binding domain"/>
    <property type="match status" value="1"/>
</dbReference>
<dbReference type="InterPro" id="IPR036390">
    <property type="entry name" value="WH_DNA-bd_sf"/>
</dbReference>
<keyword evidence="3" id="KW-0949">S-adenosyl-L-methionine</keyword>
<feature type="active site" description="Proton acceptor" evidence="4">
    <location>
        <position position="250"/>
    </location>
</feature>